<sequence>MELLNEASATDTEEDAKYSAFNTEPFERIRMCVGSPETNCVVHHFMKKYDSAKALFSAGYIRDEYLDKGGILSAFGPAEGKYKDCPMQRPGFNIECKDGNKARWGFCNNCQSQPCQNEDSDDADAAIGIGLAGQRTSTEVGAGWTAYFASGSCSPTSTTFKPVWLWVSSLANWKLVLKVGKTAKLGFSSPLWTNTELLNEASSPDTEEDAKYSDFNTEPFERIRMCVGKPETNCVEHIFSKKYDSAKALFSAGYIRDAKVDKEGILSAFGPDKGSYKDCPMQRPGFNIECKDGNKARWGFCNNCRSQPCQNADTDDADAAIGIGIAGQATDTELGAGWTKYFTSTSRSCNGGKTFKPVWLWVDSLAA</sequence>
<dbReference type="OrthoDB" id="432058at2759"/>
<keyword evidence="2" id="KW-1185">Reference proteome</keyword>
<protein>
    <submittedName>
        <fullName evidence="1">RihA protein</fullName>
    </submittedName>
</protein>
<evidence type="ECO:0000313" key="1">
    <source>
        <dbReference type="EMBL" id="CAE6968500.1"/>
    </source>
</evidence>
<evidence type="ECO:0000313" key="2">
    <source>
        <dbReference type="Proteomes" id="UP000604046"/>
    </source>
</evidence>
<gene>
    <name evidence="1" type="primary">rihA</name>
    <name evidence="1" type="ORF">SNAT2548_LOCUS2345</name>
</gene>
<dbReference type="Proteomes" id="UP000604046">
    <property type="component" value="Unassembled WGS sequence"/>
</dbReference>
<reference evidence="1" key="1">
    <citation type="submission" date="2021-02" db="EMBL/GenBank/DDBJ databases">
        <authorList>
            <person name="Dougan E. K."/>
            <person name="Rhodes N."/>
            <person name="Thang M."/>
            <person name="Chan C."/>
        </authorList>
    </citation>
    <scope>NUCLEOTIDE SEQUENCE</scope>
</reference>
<organism evidence="1 2">
    <name type="scientific">Symbiodinium natans</name>
    <dbReference type="NCBI Taxonomy" id="878477"/>
    <lineage>
        <taxon>Eukaryota</taxon>
        <taxon>Sar</taxon>
        <taxon>Alveolata</taxon>
        <taxon>Dinophyceae</taxon>
        <taxon>Suessiales</taxon>
        <taxon>Symbiodiniaceae</taxon>
        <taxon>Symbiodinium</taxon>
    </lineage>
</organism>
<proteinExistence type="predicted"/>
<dbReference type="EMBL" id="CAJNDS010000134">
    <property type="protein sequence ID" value="CAE6968500.1"/>
    <property type="molecule type" value="Genomic_DNA"/>
</dbReference>
<comment type="caution">
    <text evidence="1">The sequence shown here is derived from an EMBL/GenBank/DDBJ whole genome shotgun (WGS) entry which is preliminary data.</text>
</comment>
<name>A0A812HZI5_9DINO</name>
<dbReference type="AlphaFoldDB" id="A0A812HZI5"/>
<accession>A0A812HZI5</accession>